<evidence type="ECO:0000256" key="9">
    <source>
        <dbReference type="ARBA" id="ARBA00023134"/>
    </source>
</evidence>
<dbReference type="InterPro" id="IPR040064">
    <property type="entry name" value="MoaA-like"/>
</dbReference>
<comment type="caution">
    <text evidence="14">The sequence shown here is derived from an EMBL/GenBank/DDBJ whole genome shotgun (WGS) entry which is preliminary data.</text>
</comment>
<gene>
    <name evidence="14" type="primary">moaA</name>
    <name evidence="14" type="ORF">LKD81_11845</name>
</gene>
<dbReference type="SFLD" id="SFLDG01386">
    <property type="entry name" value="main_SPASM_domain-containing"/>
    <property type="match status" value="1"/>
</dbReference>
<protein>
    <recommendedName>
        <fullName evidence="2">GTP 3',8-cyclase</fullName>
        <ecNumber evidence="2">4.1.99.22</ecNumber>
    </recommendedName>
</protein>
<dbReference type="GO" id="GO:0051539">
    <property type="term" value="F:4 iron, 4 sulfur cluster binding"/>
    <property type="evidence" value="ECO:0007669"/>
    <property type="project" value="UniProtKB-KW"/>
</dbReference>
<dbReference type="SFLD" id="SFLDS00029">
    <property type="entry name" value="Radical_SAM"/>
    <property type="match status" value="1"/>
</dbReference>
<dbReference type="GO" id="GO:0061799">
    <property type="term" value="F:cyclic pyranopterin monophosphate synthase activity"/>
    <property type="evidence" value="ECO:0007669"/>
    <property type="project" value="TreeGrafter"/>
</dbReference>
<dbReference type="AlphaFoldDB" id="A0AAE3ED76"/>
<evidence type="ECO:0000256" key="5">
    <source>
        <dbReference type="ARBA" id="ARBA00022723"/>
    </source>
</evidence>
<keyword evidence="6" id="KW-0547">Nucleotide-binding</keyword>
<keyword evidence="7" id="KW-0408">Iron</keyword>
<dbReference type="PANTHER" id="PTHR22960:SF0">
    <property type="entry name" value="MOLYBDENUM COFACTOR BIOSYNTHESIS PROTEIN 1"/>
    <property type="match status" value="1"/>
</dbReference>
<evidence type="ECO:0000313" key="14">
    <source>
        <dbReference type="EMBL" id="MCC2231680.1"/>
    </source>
</evidence>
<dbReference type="EMBL" id="JAJEQR010000036">
    <property type="protein sequence ID" value="MCC2231680.1"/>
    <property type="molecule type" value="Genomic_DNA"/>
</dbReference>
<accession>A0AAE3ED76</accession>
<dbReference type="InterPro" id="IPR007197">
    <property type="entry name" value="rSAM"/>
</dbReference>
<dbReference type="SUPFAM" id="SSF102114">
    <property type="entry name" value="Radical SAM enzymes"/>
    <property type="match status" value="1"/>
</dbReference>
<dbReference type="Proteomes" id="UP001198182">
    <property type="component" value="Unassembled WGS sequence"/>
</dbReference>
<evidence type="ECO:0000256" key="11">
    <source>
        <dbReference type="ARBA" id="ARBA00023239"/>
    </source>
</evidence>
<evidence type="ECO:0000256" key="6">
    <source>
        <dbReference type="ARBA" id="ARBA00022741"/>
    </source>
</evidence>
<dbReference type="InterPro" id="IPR010505">
    <property type="entry name" value="MoaA_twitch"/>
</dbReference>
<dbReference type="RefSeq" id="WP_308454200.1">
    <property type="nucleotide sequence ID" value="NZ_JAJEQR010000036.1"/>
</dbReference>
<dbReference type="CDD" id="cd01335">
    <property type="entry name" value="Radical_SAM"/>
    <property type="match status" value="1"/>
</dbReference>
<dbReference type="PANTHER" id="PTHR22960">
    <property type="entry name" value="MOLYBDOPTERIN COFACTOR SYNTHESIS PROTEIN A"/>
    <property type="match status" value="1"/>
</dbReference>
<dbReference type="GO" id="GO:0061798">
    <property type="term" value="F:GTP 3',8'-cyclase activity"/>
    <property type="evidence" value="ECO:0007669"/>
    <property type="project" value="UniProtKB-EC"/>
</dbReference>
<dbReference type="SFLD" id="SFLDG01067">
    <property type="entry name" value="SPASM/twitch_domain_containing"/>
    <property type="match status" value="1"/>
</dbReference>
<dbReference type="CDD" id="cd21117">
    <property type="entry name" value="Twitch_MoaA"/>
    <property type="match status" value="1"/>
</dbReference>
<dbReference type="Pfam" id="PF04055">
    <property type="entry name" value="Radical_SAM"/>
    <property type="match status" value="1"/>
</dbReference>
<keyword evidence="9" id="KW-0342">GTP-binding</keyword>
<evidence type="ECO:0000256" key="2">
    <source>
        <dbReference type="ARBA" id="ARBA00012167"/>
    </source>
</evidence>
<keyword evidence="10" id="KW-0501">Molybdenum cofactor biosynthesis</keyword>
<dbReference type="GO" id="GO:0005525">
    <property type="term" value="F:GTP binding"/>
    <property type="evidence" value="ECO:0007669"/>
    <property type="project" value="UniProtKB-KW"/>
</dbReference>
<comment type="catalytic activity">
    <reaction evidence="12">
        <text>GTP + AH2 + S-adenosyl-L-methionine = (8S)-3',8-cyclo-7,8-dihydroguanosine 5'-triphosphate + 5'-deoxyadenosine + L-methionine + A + H(+)</text>
        <dbReference type="Rhea" id="RHEA:49576"/>
        <dbReference type="ChEBI" id="CHEBI:13193"/>
        <dbReference type="ChEBI" id="CHEBI:15378"/>
        <dbReference type="ChEBI" id="CHEBI:17319"/>
        <dbReference type="ChEBI" id="CHEBI:17499"/>
        <dbReference type="ChEBI" id="CHEBI:37565"/>
        <dbReference type="ChEBI" id="CHEBI:57844"/>
        <dbReference type="ChEBI" id="CHEBI:59789"/>
        <dbReference type="ChEBI" id="CHEBI:131766"/>
        <dbReference type="EC" id="4.1.99.22"/>
    </reaction>
</comment>
<evidence type="ECO:0000256" key="8">
    <source>
        <dbReference type="ARBA" id="ARBA00023014"/>
    </source>
</evidence>
<keyword evidence="5" id="KW-0479">Metal-binding</keyword>
<evidence type="ECO:0000256" key="3">
    <source>
        <dbReference type="ARBA" id="ARBA00022485"/>
    </source>
</evidence>
<name>A0AAE3ED76_9FIRM</name>
<dbReference type="InterPro" id="IPR000385">
    <property type="entry name" value="MoaA_NifB_PqqE_Fe-S-bd_CS"/>
</dbReference>
<comment type="cofactor">
    <cofactor evidence="1">
        <name>[4Fe-4S] cluster</name>
        <dbReference type="ChEBI" id="CHEBI:49883"/>
    </cofactor>
</comment>
<keyword evidence="15" id="KW-1185">Reference proteome</keyword>
<dbReference type="InterPro" id="IPR058240">
    <property type="entry name" value="rSAM_sf"/>
</dbReference>
<dbReference type="GO" id="GO:0006777">
    <property type="term" value="P:Mo-molybdopterin cofactor biosynthetic process"/>
    <property type="evidence" value="ECO:0007669"/>
    <property type="project" value="UniProtKB-KW"/>
</dbReference>
<evidence type="ECO:0000256" key="10">
    <source>
        <dbReference type="ARBA" id="ARBA00023150"/>
    </source>
</evidence>
<evidence type="ECO:0000256" key="4">
    <source>
        <dbReference type="ARBA" id="ARBA00022691"/>
    </source>
</evidence>
<dbReference type="SFLD" id="SFLDG01383">
    <property type="entry name" value="cyclic_pyranopterin_phosphate"/>
    <property type="match status" value="1"/>
</dbReference>
<dbReference type="NCBIfam" id="TIGR02666">
    <property type="entry name" value="moaA"/>
    <property type="match status" value="1"/>
</dbReference>
<evidence type="ECO:0000256" key="7">
    <source>
        <dbReference type="ARBA" id="ARBA00023004"/>
    </source>
</evidence>
<evidence type="ECO:0000259" key="13">
    <source>
        <dbReference type="PROSITE" id="PS51918"/>
    </source>
</evidence>
<dbReference type="GO" id="GO:0046872">
    <property type="term" value="F:metal ion binding"/>
    <property type="evidence" value="ECO:0007669"/>
    <property type="project" value="UniProtKB-KW"/>
</dbReference>
<dbReference type="PROSITE" id="PS51918">
    <property type="entry name" value="RADICAL_SAM"/>
    <property type="match status" value="1"/>
</dbReference>
<proteinExistence type="predicted"/>
<evidence type="ECO:0000256" key="12">
    <source>
        <dbReference type="ARBA" id="ARBA00048697"/>
    </source>
</evidence>
<reference evidence="14" key="1">
    <citation type="submission" date="2021-10" db="EMBL/GenBank/DDBJ databases">
        <title>Anaerobic single-cell dispensing facilitates the cultivation of human gut bacteria.</title>
        <authorList>
            <person name="Afrizal A."/>
        </authorList>
    </citation>
    <scope>NUCLEOTIDE SEQUENCE</scope>
    <source>
        <strain evidence="14">CLA-AA-H215</strain>
    </source>
</reference>
<dbReference type="InterPro" id="IPR050105">
    <property type="entry name" value="MoCo_biosynth_MoaA/MoaC"/>
</dbReference>
<keyword evidence="4" id="KW-0949">S-adenosyl-L-methionine</keyword>
<dbReference type="Gene3D" id="3.20.20.70">
    <property type="entry name" value="Aldolase class I"/>
    <property type="match status" value="1"/>
</dbReference>
<keyword evidence="8" id="KW-0411">Iron-sulfur</keyword>
<dbReference type="SMART" id="SM00729">
    <property type="entry name" value="Elp3"/>
    <property type="match status" value="1"/>
</dbReference>
<keyword evidence="3" id="KW-0004">4Fe-4S</keyword>
<organism evidence="14 15">
    <name type="scientific">Hominifimenecus microfluidus</name>
    <dbReference type="NCBI Taxonomy" id="2885348"/>
    <lineage>
        <taxon>Bacteria</taxon>
        <taxon>Bacillati</taxon>
        <taxon>Bacillota</taxon>
        <taxon>Clostridia</taxon>
        <taxon>Lachnospirales</taxon>
        <taxon>Lachnospiraceae</taxon>
        <taxon>Hominifimenecus</taxon>
    </lineage>
</organism>
<dbReference type="PROSITE" id="PS01305">
    <property type="entry name" value="MOAA_NIFB_PQQE"/>
    <property type="match status" value="1"/>
</dbReference>
<dbReference type="InterPro" id="IPR013483">
    <property type="entry name" value="MoaA"/>
</dbReference>
<evidence type="ECO:0000313" key="15">
    <source>
        <dbReference type="Proteomes" id="UP001198182"/>
    </source>
</evidence>
<keyword evidence="11 14" id="KW-0456">Lyase</keyword>
<dbReference type="EC" id="4.1.99.22" evidence="2"/>
<dbReference type="Pfam" id="PF06463">
    <property type="entry name" value="Mob_synth_C"/>
    <property type="match status" value="1"/>
</dbReference>
<sequence length="324" mass="36604">MRDLWNREIDYIRISVTDRCNLRCVYCMPEEGIESISHDRILTFDEIARICRVMAQSGLKKIKLTGGEPLIRRGIVSLVRQLKEVPGIEQVTLTTNGILLEEMADDLVSSGIDAVTVSLDTLDRERFRQMTRRDELPRVLEGIRAMRRHPQIPLKINCLLQEPEKDLLAVADLARTQPIHVRFIEVMPIGYGRQMKFVKEERLRELLMKHYGTLTPCGDVLGNGPAVYFSLEGFQGKIGFISAVSHKFCNSCNRVRLTSDGFLKTCLQYDTGVRLKEPMQAGCSDEELASLIAQAIREKPVGHEFDKKGLVAGEEVRTMSQIGG</sequence>
<dbReference type="InterPro" id="IPR006638">
    <property type="entry name" value="Elp3/MiaA/NifB-like_rSAM"/>
</dbReference>
<feature type="domain" description="Radical SAM core" evidence="13">
    <location>
        <begin position="4"/>
        <end position="216"/>
    </location>
</feature>
<dbReference type="InterPro" id="IPR013785">
    <property type="entry name" value="Aldolase_TIM"/>
</dbReference>
<evidence type="ECO:0000256" key="1">
    <source>
        <dbReference type="ARBA" id="ARBA00001966"/>
    </source>
</evidence>